<dbReference type="AlphaFoldDB" id="E4ZHE1"/>
<proteinExistence type="predicted"/>
<gene>
    <name evidence="2" type="ORF">LEMA_P057450.1</name>
</gene>
<keyword evidence="3" id="KW-1185">Reference proteome</keyword>
<dbReference type="VEuPathDB" id="FungiDB:LEMA_P057450.1"/>
<sequence length="55" mass="6179">MDEDSPFLFPPSSASLATLGLNPLYNSQPFFIPPTFIPKGDEKQKQKKKKKRKAA</sequence>
<organism evidence="3">
    <name type="scientific">Leptosphaeria maculans (strain JN3 / isolate v23.1.3 / race Av1-4-5-6-7-8)</name>
    <name type="common">Blackleg fungus</name>
    <name type="synonym">Phoma lingam</name>
    <dbReference type="NCBI Taxonomy" id="985895"/>
    <lineage>
        <taxon>Eukaryota</taxon>
        <taxon>Fungi</taxon>
        <taxon>Dikarya</taxon>
        <taxon>Ascomycota</taxon>
        <taxon>Pezizomycotina</taxon>
        <taxon>Dothideomycetes</taxon>
        <taxon>Pleosporomycetidae</taxon>
        <taxon>Pleosporales</taxon>
        <taxon>Pleosporineae</taxon>
        <taxon>Leptosphaeriaceae</taxon>
        <taxon>Plenodomus</taxon>
        <taxon>Plenodomus lingam/Leptosphaeria maculans species complex</taxon>
    </lineage>
</organism>
<accession>E4ZHE1</accession>
<name>E4ZHE1_LEPMJ</name>
<dbReference type="EMBL" id="FP929065">
    <property type="protein sequence ID" value="CBX90711.1"/>
    <property type="molecule type" value="Genomic_DNA"/>
</dbReference>
<evidence type="ECO:0000313" key="3">
    <source>
        <dbReference type="Proteomes" id="UP000002668"/>
    </source>
</evidence>
<evidence type="ECO:0000256" key="1">
    <source>
        <dbReference type="SAM" id="MobiDB-lite"/>
    </source>
</evidence>
<dbReference type="Proteomes" id="UP000002668">
    <property type="component" value="Genome"/>
</dbReference>
<reference evidence="3" key="1">
    <citation type="journal article" date="2011" name="Nat. Commun.">
        <title>Effector diversification within compartments of the Leptosphaeria maculans genome affected by Repeat-Induced Point mutations.</title>
        <authorList>
            <person name="Rouxel T."/>
            <person name="Grandaubert J."/>
            <person name="Hane J.K."/>
            <person name="Hoede C."/>
            <person name="van de Wouw A.P."/>
            <person name="Couloux A."/>
            <person name="Dominguez V."/>
            <person name="Anthouard V."/>
            <person name="Bally P."/>
            <person name="Bourras S."/>
            <person name="Cozijnsen A.J."/>
            <person name="Ciuffetti L.M."/>
            <person name="Degrave A."/>
            <person name="Dilmaghani A."/>
            <person name="Duret L."/>
            <person name="Fudal I."/>
            <person name="Goodwin S.B."/>
            <person name="Gout L."/>
            <person name="Glaser N."/>
            <person name="Linglin J."/>
            <person name="Kema G.H.J."/>
            <person name="Lapalu N."/>
            <person name="Lawrence C.B."/>
            <person name="May K."/>
            <person name="Meyer M."/>
            <person name="Ollivier B."/>
            <person name="Poulain J."/>
            <person name="Schoch C.L."/>
            <person name="Simon A."/>
            <person name="Spatafora J.W."/>
            <person name="Stachowiak A."/>
            <person name="Turgeon B.G."/>
            <person name="Tyler B.M."/>
            <person name="Vincent D."/>
            <person name="Weissenbach J."/>
            <person name="Amselem J."/>
            <person name="Quesneville H."/>
            <person name="Oliver R.P."/>
            <person name="Wincker P."/>
            <person name="Balesdent M.-H."/>
            <person name="Howlett B.J."/>
        </authorList>
    </citation>
    <scope>NUCLEOTIDE SEQUENCE [LARGE SCALE GENOMIC DNA]</scope>
    <source>
        <strain evidence="3">JN3 / isolate v23.1.3 / race Av1-4-5-6-7-8</strain>
    </source>
</reference>
<protein>
    <submittedName>
        <fullName evidence="2">Predicted protein</fullName>
    </submittedName>
</protein>
<dbReference type="InParanoid" id="E4ZHE1"/>
<dbReference type="HOGENOM" id="CLU_3032788_0_0_1"/>
<evidence type="ECO:0000313" key="2">
    <source>
        <dbReference type="EMBL" id="CBX90711.1"/>
    </source>
</evidence>
<feature type="region of interest" description="Disordered" evidence="1">
    <location>
        <begin position="35"/>
        <end position="55"/>
    </location>
</feature>
<feature type="compositionally biased region" description="Basic residues" evidence="1">
    <location>
        <begin position="45"/>
        <end position="55"/>
    </location>
</feature>